<name>A0A3L8DGX9_OOCBI</name>
<sequence>MDEPSTSRINKYAVVQFDNLDISVVPVIWLDEPDHCYWPKGVKNIRTAIVKEISVKDNFVRYKCHIFSKYVPPTMEIWKHFVKGNITSRCKLSGVEVKLCGNTTNLNFHMQRNHPKVKVFNLEKRKKTQKRKWVILNLKKDQVIHPMYQQQRLLV</sequence>
<dbReference type="AlphaFoldDB" id="A0A3L8DGX9"/>
<protein>
    <recommendedName>
        <fullName evidence="3">BED-type domain-containing protein</fullName>
    </recommendedName>
</protein>
<accession>A0A3L8DGX9</accession>
<evidence type="ECO:0000313" key="1">
    <source>
        <dbReference type="EMBL" id="RLU19432.1"/>
    </source>
</evidence>
<dbReference type="EMBL" id="QOIP01000008">
    <property type="protein sequence ID" value="RLU19432.1"/>
    <property type="molecule type" value="Genomic_DNA"/>
</dbReference>
<proteinExistence type="predicted"/>
<dbReference type="Proteomes" id="UP000279307">
    <property type="component" value="Chromosome 8"/>
</dbReference>
<evidence type="ECO:0000313" key="2">
    <source>
        <dbReference type="Proteomes" id="UP000279307"/>
    </source>
</evidence>
<reference evidence="1 2" key="1">
    <citation type="journal article" date="2018" name="Genome Res.">
        <title>The genomic architecture and molecular evolution of ant odorant receptors.</title>
        <authorList>
            <person name="McKenzie S.K."/>
            <person name="Kronauer D.J.C."/>
        </authorList>
    </citation>
    <scope>NUCLEOTIDE SEQUENCE [LARGE SCALE GENOMIC DNA]</scope>
    <source>
        <strain evidence="1">Clonal line C1</strain>
    </source>
</reference>
<comment type="caution">
    <text evidence="1">The sequence shown here is derived from an EMBL/GenBank/DDBJ whole genome shotgun (WGS) entry which is preliminary data.</text>
</comment>
<gene>
    <name evidence="1" type="ORF">DMN91_007989</name>
</gene>
<evidence type="ECO:0008006" key="3">
    <source>
        <dbReference type="Google" id="ProtNLM"/>
    </source>
</evidence>
<organism evidence="1 2">
    <name type="scientific">Ooceraea biroi</name>
    <name type="common">Clonal raider ant</name>
    <name type="synonym">Cerapachys biroi</name>
    <dbReference type="NCBI Taxonomy" id="2015173"/>
    <lineage>
        <taxon>Eukaryota</taxon>
        <taxon>Metazoa</taxon>
        <taxon>Ecdysozoa</taxon>
        <taxon>Arthropoda</taxon>
        <taxon>Hexapoda</taxon>
        <taxon>Insecta</taxon>
        <taxon>Pterygota</taxon>
        <taxon>Neoptera</taxon>
        <taxon>Endopterygota</taxon>
        <taxon>Hymenoptera</taxon>
        <taxon>Apocrita</taxon>
        <taxon>Aculeata</taxon>
        <taxon>Formicoidea</taxon>
        <taxon>Formicidae</taxon>
        <taxon>Dorylinae</taxon>
        <taxon>Ooceraea</taxon>
    </lineage>
</organism>